<dbReference type="Gene3D" id="1.10.10.10">
    <property type="entry name" value="Winged helix-like DNA-binding domain superfamily/Winged helix DNA-binding domain"/>
    <property type="match status" value="1"/>
</dbReference>
<name>A0A0M9BLB1_9BACL</name>
<dbReference type="SMART" id="SM00448">
    <property type="entry name" value="REC"/>
    <property type="match status" value="1"/>
</dbReference>
<dbReference type="SUPFAM" id="SSF46894">
    <property type="entry name" value="C-terminal effector domain of the bipartite response regulators"/>
    <property type="match status" value="1"/>
</dbReference>
<comment type="similarity">
    <text evidence="1">Belongs to the AfsR/DnrI/RedD regulatory family.</text>
</comment>
<evidence type="ECO:0000256" key="5">
    <source>
        <dbReference type="ARBA" id="ARBA00023163"/>
    </source>
</evidence>
<comment type="caution">
    <text evidence="8">The sequence shown here is derived from an EMBL/GenBank/DDBJ whole genome shotgun (WGS) entry which is preliminary data.</text>
</comment>
<dbReference type="PROSITE" id="PS50110">
    <property type="entry name" value="RESPONSE_REGULATORY"/>
    <property type="match status" value="1"/>
</dbReference>
<dbReference type="InterPro" id="IPR005158">
    <property type="entry name" value="BTAD"/>
</dbReference>
<keyword evidence="2" id="KW-0902">Two-component regulatory system</keyword>
<feature type="modified residue" description="4-aspartylphosphate" evidence="6">
    <location>
        <position position="53"/>
    </location>
</feature>
<dbReference type="GO" id="GO:0006355">
    <property type="term" value="P:regulation of DNA-templated transcription"/>
    <property type="evidence" value="ECO:0007669"/>
    <property type="project" value="InterPro"/>
</dbReference>
<dbReference type="InterPro" id="IPR036388">
    <property type="entry name" value="WH-like_DNA-bd_sf"/>
</dbReference>
<dbReference type="AlphaFoldDB" id="A0A0M9BLB1"/>
<keyword evidence="5" id="KW-0804">Transcription</keyword>
<evidence type="ECO:0000259" key="7">
    <source>
        <dbReference type="PROSITE" id="PS50110"/>
    </source>
</evidence>
<gene>
    <name evidence="8" type="ORF">AMS66_21430</name>
</gene>
<dbReference type="InterPro" id="IPR001789">
    <property type="entry name" value="Sig_transdc_resp-reg_receiver"/>
</dbReference>
<sequence length="378" mass="43166">MKVILVDDEKAMHLIMKKMLAKIGKVQIVGAFLDTTAATAYMADHEVDLIFVDINMPRESGLEFAEGLRKLGKQTRIVFITSHKEYALSAFDVFAFDYMIKPVDQNRLQQTVHRALEEWRKSQVAETTEVSQAQSVEFNGLGRIEIQSPQGIKTKWKSSKSAELFAYLLIHKGRLVSRARLIEDIFGSMPQKNAEVYLNTTVYQLRKLLDAYGLKQVLHTDNNHYALNLTDITVDFLRFEEGCKMLSVIQSEEDIEQARTLEQLYVGDLFGDNVYTWAWSEIERLSIMYTALSRRLCQALLRVRDISSATLLLKKLLSRNELDEEALMLLMQALTTQKNREALIEQYAHFANQLLQEIGTGPSAEVSALYAQLLSELE</sequence>
<evidence type="ECO:0000313" key="8">
    <source>
        <dbReference type="EMBL" id="KOY14523.1"/>
    </source>
</evidence>
<dbReference type="Pfam" id="PF00072">
    <property type="entry name" value="Response_reg"/>
    <property type="match status" value="1"/>
</dbReference>
<dbReference type="PATRIC" id="fig|1705561.3.peg.4470"/>
<dbReference type="InterPro" id="IPR051677">
    <property type="entry name" value="AfsR-DnrI-RedD_regulator"/>
</dbReference>
<dbReference type="InterPro" id="IPR016032">
    <property type="entry name" value="Sig_transdc_resp-reg_C-effctor"/>
</dbReference>
<dbReference type="GO" id="GO:0000160">
    <property type="term" value="P:phosphorelay signal transduction system"/>
    <property type="evidence" value="ECO:0007669"/>
    <property type="project" value="UniProtKB-KW"/>
</dbReference>
<protein>
    <recommendedName>
        <fullName evidence="7">Response regulatory domain-containing protein</fullName>
    </recommendedName>
</protein>
<dbReference type="Pfam" id="PF00486">
    <property type="entry name" value="Trans_reg_C"/>
    <property type="match status" value="1"/>
</dbReference>
<dbReference type="Gene3D" id="1.25.40.10">
    <property type="entry name" value="Tetratricopeptide repeat domain"/>
    <property type="match status" value="1"/>
</dbReference>
<dbReference type="Gene3D" id="3.40.50.2300">
    <property type="match status" value="1"/>
</dbReference>
<evidence type="ECO:0000313" key="9">
    <source>
        <dbReference type="Proteomes" id="UP000037688"/>
    </source>
</evidence>
<dbReference type="InterPro" id="IPR001867">
    <property type="entry name" value="OmpR/PhoB-type_DNA-bd"/>
</dbReference>
<dbReference type="PANTHER" id="PTHR35807">
    <property type="entry name" value="TRANSCRIPTIONAL REGULATOR REDD-RELATED"/>
    <property type="match status" value="1"/>
</dbReference>
<dbReference type="RefSeq" id="WP_053782713.1">
    <property type="nucleotide sequence ID" value="NZ_LITU01000070.1"/>
</dbReference>
<evidence type="ECO:0000256" key="3">
    <source>
        <dbReference type="ARBA" id="ARBA00023015"/>
    </source>
</evidence>
<dbReference type="InterPro" id="IPR011006">
    <property type="entry name" value="CheY-like_superfamily"/>
</dbReference>
<proteinExistence type="inferred from homology"/>
<evidence type="ECO:0000256" key="2">
    <source>
        <dbReference type="ARBA" id="ARBA00023012"/>
    </source>
</evidence>
<dbReference type="Pfam" id="PF03704">
    <property type="entry name" value="BTAD"/>
    <property type="match status" value="1"/>
</dbReference>
<evidence type="ECO:0000256" key="4">
    <source>
        <dbReference type="ARBA" id="ARBA00023125"/>
    </source>
</evidence>
<reference evidence="8 9" key="1">
    <citation type="submission" date="2015-08" db="EMBL/GenBank/DDBJ databases">
        <title>Draft genome sequence of cellulolytic and xylanolytic Paenibacillus sp. A59, isolated from a decaying forest soil from Patagonia, Argentina.</title>
        <authorList>
            <person name="Ghio S."/>
            <person name="Caceres A.M."/>
            <person name="Talia P."/>
            <person name="Grasso D."/>
            <person name="Campos E."/>
        </authorList>
    </citation>
    <scope>NUCLEOTIDE SEQUENCE [LARGE SCALE GENOMIC DNA]</scope>
    <source>
        <strain evidence="8 9">A59</strain>
    </source>
</reference>
<dbReference type="GO" id="GO:0003677">
    <property type="term" value="F:DNA binding"/>
    <property type="evidence" value="ECO:0007669"/>
    <property type="project" value="UniProtKB-KW"/>
</dbReference>
<keyword evidence="3" id="KW-0805">Transcription regulation</keyword>
<dbReference type="SMART" id="SM01043">
    <property type="entry name" value="BTAD"/>
    <property type="match status" value="1"/>
</dbReference>
<organism evidence="8 9">
    <name type="scientific">Paenibacillus xylanivorans</name>
    <dbReference type="NCBI Taxonomy" id="1705561"/>
    <lineage>
        <taxon>Bacteria</taxon>
        <taxon>Bacillati</taxon>
        <taxon>Bacillota</taxon>
        <taxon>Bacilli</taxon>
        <taxon>Bacillales</taxon>
        <taxon>Paenibacillaceae</taxon>
        <taxon>Paenibacillus</taxon>
    </lineage>
</organism>
<dbReference type="InterPro" id="IPR011990">
    <property type="entry name" value="TPR-like_helical_dom_sf"/>
</dbReference>
<dbReference type="SUPFAM" id="SSF52172">
    <property type="entry name" value="CheY-like"/>
    <property type="match status" value="1"/>
</dbReference>
<dbReference type="EMBL" id="LITU01000070">
    <property type="protein sequence ID" value="KOY14523.1"/>
    <property type="molecule type" value="Genomic_DNA"/>
</dbReference>
<evidence type="ECO:0000256" key="1">
    <source>
        <dbReference type="ARBA" id="ARBA00005820"/>
    </source>
</evidence>
<dbReference type="OrthoDB" id="3190595at2"/>
<keyword evidence="9" id="KW-1185">Reference proteome</keyword>
<keyword evidence="6" id="KW-0597">Phosphoprotein</keyword>
<keyword evidence="4" id="KW-0238">DNA-binding</keyword>
<dbReference type="SUPFAM" id="SSF48452">
    <property type="entry name" value="TPR-like"/>
    <property type="match status" value="1"/>
</dbReference>
<evidence type="ECO:0000256" key="6">
    <source>
        <dbReference type="PROSITE-ProRule" id="PRU00169"/>
    </source>
</evidence>
<accession>A0A0M9BLB1</accession>
<feature type="domain" description="Response regulatory" evidence="7">
    <location>
        <begin position="2"/>
        <end position="116"/>
    </location>
</feature>
<dbReference type="Proteomes" id="UP000037688">
    <property type="component" value="Unassembled WGS sequence"/>
</dbReference>